<dbReference type="Gene3D" id="1.25.40.10">
    <property type="entry name" value="Tetratricopeptide repeat domain"/>
    <property type="match status" value="2"/>
</dbReference>
<dbReference type="PROSITE" id="PS50005">
    <property type="entry name" value="TPR"/>
    <property type="match status" value="2"/>
</dbReference>
<evidence type="ECO:0000259" key="5">
    <source>
        <dbReference type="PROSITE" id="PS51782"/>
    </source>
</evidence>
<dbReference type="Pfam" id="PF13414">
    <property type="entry name" value="TPR_11"/>
    <property type="match status" value="1"/>
</dbReference>
<evidence type="ECO:0000256" key="2">
    <source>
        <dbReference type="ARBA" id="ARBA00022803"/>
    </source>
</evidence>
<dbReference type="PANTHER" id="PTHR12558">
    <property type="entry name" value="CELL DIVISION CYCLE 16,23,27"/>
    <property type="match status" value="1"/>
</dbReference>
<evidence type="ECO:0000256" key="4">
    <source>
        <dbReference type="SAM" id="SignalP"/>
    </source>
</evidence>
<keyword evidence="2 3" id="KW-0802">TPR repeat</keyword>
<feature type="repeat" description="TPR" evidence="3">
    <location>
        <begin position="416"/>
        <end position="449"/>
    </location>
</feature>
<evidence type="ECO:0000256" key="1">
    <source>
        <dbReference type="ARBA" id="ARBA00022737"/>
    </source>
</evidence>
<reference evidence="6" key="1">
    <citation type="submission" date="2019-03" db="EMBL/GenBank/DDBJ databases">
        <title>Afifella sp. nov., isolated from activated sludge.</title>
        <authorList>
            <person name="Li Q."/>
            <person name="Liu Y."/>
        </authorList>
    </citation>
    <scope>NUCLEOTIDE SEQUENCE</scope>
    <source>
        <strain evidence="6">L72</strain>
    </source>
</reference>
<dbReference type="SMART" id="SM00257">
    <property type="entry name" value="LysM"/>
    <property type="match status" value="1"/>
</dbReference>
<dbReference type="InterPro" id="IPR013105">
    <property type="entry name" value="TPR_2"/>
</dbReference>
<dbReference type="Pfam" id="PF14559">
    <property type="entry name" value="TPR_19"/>
    <property type="match status" value="1"/>
</dbReference>
<dbReference type="Proteomes" id="UP000773614">
    <property type="component" value="Unassembled WGS sequence"/>
</dbReference>
<comment type="caution">
    <text evidence="6">The sequence shown here is derived from an EMBL/GenBank/DDBJ whole genome shotgun (WGS) entry which is preliminary data.</text>
</comment>
<organism evidence="6 7">
    <name type="scientific">Propylenella binzhouense</name>
    <dbReference type="NCBI Taxonomy" id="2555902"/>
    <lineage>
        <taxon>Bacteria</taxon>
        <taxon>Pseudomonadati</taxon>
        <taxon>Pseudomonadota</taxon>
        <taxon>Alphaproteobacteria</taxon>
        <taxon>Hyphomicrobiales</taxon>
        <taxon>Propylenellaceae</taxon>
        <taxon>Propylenella</taxon>
    </lineage>
</organism>
<dbReference type="Pfam" id="PF01476">
    <property type="entry name" value="LysM"/>
    <property type="match status" value="1"/>
</dbReference>
<feature type="repeat" description="TPR" evidence="3">
    <location>
        <begin position="485"/>
        <end position="518"/>
    </location>
</feature>
<dbReference type="CDD" id="cd00118">
    <property type="entry name" value="LysM"/>
    <property type="match status" value="1"/>
</dbReference>
<proteinExistence type="predicted"/>
<name>A0A964WVH2_9HYPH</name>
<feature type="domain" description="LysM" evidence="5">
    <location>
        <begin position="593"/>
        <end position="642"/>
    </location>
</feature>
<keyword evidence="7" id="KW-1185">Reference proteome</keyword>
<evidence type="ECO:0000313" key="6">
    <source>
        <dbReference type="EMBL" id="MYZ49820.1"/>
    </source>
</evidence>
<dbReference type="SUPFAM" id="SSF48452">
    <property type="entry name" value="TPR-like"/>
    <property type="match status" value="3"/>
</dbReference>
<feature type="chain" id="PRO_5037914127" evidence="4">
    <location>
        <begin position="30"/>
        <end position="645"/>
    </location>
</feature>
<dbReference type="Gene3D" id="3.10.350.10">
    <property type="entry name" value="LysM domain"/>
    <property type="match status" value="1"/>
</dbReference>
<dbReference type="InterPro" id="IPR019734">
    <property type="entry name" value="TPR_rpt"/>
</dbReference>
<keyword evidence="1" id="KW-0677">Repeat</keyword>
<dbReference type="SMART" id="SM00028">
    <property type="entry name" value="TPR"/>
    <property type="match status" value="7"/>
</dbReference>
<dbReference type="RefSeq" id="WP_205520972.1">
    <property type="nucleotide sequence ID" value="NZ_SPKJ01000098.1"/>
</dbReference>
<gene>
    <name evidence="6" type="ORF">E4O86_19110</name>
</gene>
<dbReference type="InterPro" id="IPR018392">
    <property type="entry name" value="LysM"/>
</dbReference>
<keyword evidence="4" id="KW-0732">Signal</keyword>
<dbReference type="InterPro" id="IPR036779">
    <property type="entry name" value="LysM_dom_sf"/>
</dbReference>
<dbReference type="PROSITE" id="PS51782">
    <property type="entry name" value="LYSM"/>
    <property type="match status" value="1"/>
</dbReference>
<dbReference type="InterPro" id="IPR011990">
    <property type="entry name" value="TPR-like_helical_dom_sf"/>
</dbReference>
<evidence type="ECO:0000256" key="3">
    <source>
        <dbReference type="PROSITE-ProRule" id="PRU00339"/>
    </source>
</evidence>
<evidence type="ECO:0000313" key="7">
    <source>
        <dbReference type="Proteomes" id="UP000773614"/>
    </source>
</evidence>
<dbReference type="AlphaFoldDB" id="A0A964WVH2"/>
<dbReference type="EMBL" id="SPKJ01000098">
    <property type="protein sequence ID" value="MYZ49820.1"/>
    <property type="molecule type" value="Genomic_DNA"/>
</dbReference>
<dbReference type="Pfam" id="PF13432">
    <property type="entry name" value="TPR_16"/>
    <property type="match status" value="1"/>
</dbReference>
<feature type="signal peptide" evidence="4">
    <location>
        <begin position="1"/>
        <end position="29"/>
    </location>
</feature>
<sequence>MMAQKLRAGSRRLALSALLVAGLSQQASAAAAGRDESVELNSLSGTYLAARVADSQKDIASAARFYREAYARDPDSLFLLERSLVLTAADGEVKESLRYARDLAAKAPDSLAARLLLGVEDIRTARYSDAVEQLGHAGKGALADLTIALLTAWAQYGQGKVDEALATIDKVEGEDWYRPFKLLHAGYINVLAGRNDAAVEILKTAEEADRGAVRIAEAYARALSRAGRNKDAEALLSDFLDRFPDNAIARRALDEVRAGKKLAPGVSGPVEGAAEVLGGLGAAIGQDGGLELSALYLRLSLYLAPNSAGGLTALSLGNILDSGGQSEAAIEVLEAIDPKAPFRALGLLRAAMALDRLERADEAEAAFRESIARNPNDLQAHIAYGNMLRGREQFDKAAEQYSRAVALISEPSRGDWTLFYFRGIAYERTKQWPKAEADFKKALELFPDQPLVLNYLGYSWVDMGTNLDQALGMIRKAVELRPNDGYIVDSLGWAYYRLGRFDDAVSELERAVSLMPQDPVINDHLGDAYWQVGRTLEAQFQWRHARDLGAKEPELPIILKKIAEGRLVQKAAIEPAAQEASLSSPVSDATEMRSHVVVAGESLWTIAAKYLGSGSRFQLILDANKDVLPRASALRPGMRLRLPER</sequence>
<protein>
    <submittedName>
        <fullName evidence="6">Tetratricopeptide repeat protein</fullName>
    </submittedName>
</protein>
<accession>A0A964WVH2</accession>
<dbReference type="PANTHER" id="PTHR12558:SF13">
    <property type="entry name" value="CELL DIVISION CYCLE PROTEIN 27 HOMOLOG"/>
    <property type="match status" value="1"/>
</dbReference>
<dbReference type="Pfam" id="PF07719">
    <property type="entry name" value="TPR_2"/>
    <property type="match status" value="1"/>
</dbReference>